<evidence type="ECO:0000313" key="4">
    <source>
        <dbReference type="Proteomes" id="UP001208570"/>
    </source>
</evidence>
<feature type="non-terminal residue" evidence="3">
    <location>
        <position position="161"/>
    </location>
</feature>
<sequence length="161" mass="18372">KVTIRCNDVKAKLGNGLSEVTIKCINNEQWTFIPRSCETQRCAPFEYVEHSHLKSFNNTIGGLAILECNLSYRFADGTKTKTFRCLSNLSWESSERCYLNVCPPLRTPINGEMSTDIALEGIIVEVKCLRGFMFPDRSRLKFIICTYHFVWNESITNCIGT</sequence>
<gene>
    <name evidence="3" type="ORF">LSH36_1423g00042</name>
</gene>
<feature type="domain" description="Sushi" evidence="2">
    <location>
        <begin position="42"/>
        <end position="97"/>
    </location>
</feature>
<dbReference type="EMBL" id="JAODUP010001422">
    <property type="protein sequence ID" value="KAK2140254.1"/>
    <property type="molecule type" value="Genomic_DNA"/>
</dbReference>
<comment type="caution">
    <text evidence="3">The sequence shown here is derived from an EMBL/GenBank/DDBJ whole genome shotgun (WGS) entry which is preliminary data.</text>
</comment>
<dbReference type="Proteomes" id="UP001208570">
    <property type="component" value="Unassembled WGS sequence"/>
</dbReference>
<evidence type="ECO:0000256" key="1">
    <source>
        <dbReference type="ARBA" id="ARBA00023157"/>
    </source>
</evidence>
<keyword evidence="4" id="KW-1185">Reference proteome</keyword>
<organism evidence="3 4">
    <name type="scientific">Paralvinella palmiformis</name>
    <dbReference type="NCBI Taxonomy" id="53620"/>
    <lineage>
        <taxon>Eukaryota</taxon>
        <taxon>Metazoa</taxon>
        <taxon>Spiralia</taxon>
        <taxon>Lophotrochozoa</taxon>
        <taxon>Annelida</taxon>
        <taxon>Polychaeta</taxon>
        <taxon>Sedentaria</taxon>
        <taxon>Canalipalpata</taxon>
        <taxon>Terebellida</taxon>
        <taxon>Terebelliformia</taxon>
        <taxon>Alvinellidae</taxon>
        <taxon>Paralvinella</taxon>
    </lineage>
</organism>
<dbReference type="Gene3D" id="2.10.70.10">
    <property type="entry name" value="Complement Module, domain 1"/>
    <property type="match status" value="1"/>
</dbReference>
<accession>A0AAD9IT74</accession>
<dbReference type="AlphaFoldDB" id="A0AAD9IT74"/>
<dbReference type="InterPro" id="IPR000436">
    <property type="entry name" value="Sushi_SCR_CCP_dom"/>
</dbReference>
<reference evidence="3" key="1">
    <citation type="journal article" date="2023" name="Mol. Biol. Evol.">
        <title>Third-Generation Sequencing Reveals the Adaptive Role of the Epigenome in Three Deep-Sea Polychaetes.</title>
        <authorList>
            <person name="Perez M."/>
            <person name="Aroh O."/>
            <person name="Sun Y."/>
            <person name="Lan Y."/>
            <person name="Juniper S.K."/>
            <person name="Young C.R."/>
            <person name="Angers B."/>
            <person name="Qian P.Y."/>
        </authorList>
    </citation>
    <scope>NUCLEOTIDE SEQUENCE</scope>
    <source>
        <strain evidence="3">P08H-3</strain>
    </source>
</reference>
<feature type="domain" description="Sushi" evidence="2">
    <location>
        <begin position="102"/>
        <end position="158"/>
    </location>
</feature>
<proteinExistence type="predicted"/>
<dbReference type="InterPro" id="IPR035976">
    <property type="entry name" value="Sushi/SCR/CCP_sf"/>
</dbReference>
<evidence type="ECO:0000259" key="2">
    <source>
        <dbReference type="SMART" id="SM00032"/>
    </source>
</evidence>
<protein>
    <recommendedName>
        <fullName evidence="2">Sushi domain-containing protein</fullName>
    </recommendedName>
</protein>
<dbReference type="SUPFAM" id="SSF57535">
    <property type="entry name" value="Complement control module/SCR domain"/>
    <property type="match status" value="2"/>
</dbReference>
<evidence type="ECO:0000313" key="3">
    <source>
        <dbReference type="EMBL" id="KAK2140254.1"/>
    </source>
</evidence>
<name>A0AAD9IT74_9ANNE</name>
<dbReference type="SMART" id="SM00032">
    <property type="entry name" value="CCP"/>
    <property type="match status" value="2"/>
</dbReference>
<keyword evidence="1" id="KW-1015">Disulfide bond</keyword>